<sequence>MTISWIDAGLYMAGLMVLFLTPGPVWIAILARSLSGGFQSAWPLALGVVIGDIMWPLLAILGVTWLVSTFDHFLLIMRFVAAAMFLFMGVMLIRKADRTISSDSSLTRPGRLAGFLAGLAVIIGNPKAILFYMGILPGFFDLGSLKTPDIIVICAISGLVPLSGNLIIAGSVHRVRRILTTPRAMRKMNLIAGGLMIAVGLVIPFT</sequence>
<dbReference type="OrthoDB" id="9804822at2"/>
<evidence type="ECO:0000256" key="1">
    <source>
        <dbReference type="ARBA" id="ARBA00004651"/>
    </source>
</evidence>
<organism evidence="7 8">
    <name type="scientific">Aquimixticola soesokkakensis</name>
    <dbReference type="NCBI Taxonomy" id="1519096"/>
    <lineage>
        <taxon>Bacteria</taxon>
        <taxon>Pseudomonadati</taxon>
        <taxon>Pseudomonadota</taxon>
        <taxon>Alphaproteobacteria</taxon>
        <taxon>Rhodobacterales</taxon>
        <taxon>Paracoccaceae</taxon>
        <taxon>Aquimixticola</taxon>
    </lineage>
</organism>
<evidence type="ECO:0000256" key="3">
    <source>
        <dbReference type="ARBA" id="ARBA00022692"/>
    </source>
</evidence>
<evidence type="ECO:0000256" key="2">
    <source>
        <dbReference type="ARBA" id="ARBA00022475"/>
    </source>
</evidence>
<feature type="transmembrane region" description="Helical" evidence="6">
    <location>
        <begin position="150"/>
        <end position="168"/>
    </location>
</feature>
<feature type="transmembrane region" description="Helical" evidence="6">
    <location>
        <begin position="114"/>
        <end position="135"/>
    </location>
</feature>
<evidence type="ECO:0000256" key="4">
    <source>
        <dbReference type="ARBA" id="ARBA00022989"/>
    </source>
</evidence>
<dbReference type="GO" id="GO:0015171">
    <property type="term" value="F:amino acid transmembrane transporter activity"/>
    <property type="evidence" value="ECO:0007669"/>
    <property type="project" value="TreeGrafter"/>
</dbReference>
<keyword evidence="2" id="KW-1003">Cell membrane</keyword>
<dbReference type="EMBL" id="FWFS01000001">
    <property type="protein sequence ID" value="SLN14006.1"/>
    <property type="molecule type" value="Genomic_DNA"/>
</dbReference>
<dbReference type="PANTHER" id="PTHR30086:SF20">
    <property type="entry name" value="ARGININE EXPORTER PROTEIN ARGO-RELATED"/>
    <property type="match status" value="1"/>
</dbReference>
<dbReference type="PANTHER" id="PTHR30086">
    <property type="entry name" value="ARGININE EXPORTER PROTEIN ARGO"/>
    <property type="match status" value="1"/>
</dbReference>
<keyword evidence="3 6" id="KW-0812">Transmembrane</keyword>
<feature type="transmembrane region" description="Helical" evidence="6">
    <location>
        <begin position="43"/>
        <end position="67"/>
    </location>
</feature>
<proteinExistence type="predicted"/>
<evidence type="ECO:0000256" key="6">
    <source>
        <dbReference type="SAM" id="Phobius"/>
    </source>
</evidence>
<keyword evidence="8" id="KW-1185">Reference proteome</keyword>
<comment type="subcellular location">
    <subcellularLocation>
        <location evidence="1">Cell membrane</location>
        <topology evidence="1">Multi-pass membrane protein</topology>
    </subcellularLocation>
</comment>
<dbReference type="InterPro" id="IPR001123">
    <property type="entry name" value="LeuE-type"/>
</dbReference>
<feature type="transmembrane region" description="Helical" evidence="6">
    <location>
        <begin position="188"/>
        <end position="205"/>
    </location>
</feature>
<gene>
    <name evidence="7" type="primary">leuE</name>
    <name evidence="7" type="ORF">AQS8620_00205</name>
</gene>
<keyword evidence="4 6" id="KW-1133">Transmembrane helix</keyword>
<evidence type="ECO:0000313" key="7">
    <source>
        <dbReference type="EMBL" id="SLN14006.1"/>
    </source>
</evidence>
<evidence type="ECO:0000313" key="8">
    <source>
        <dbReference type="Proteomes" id="UP000193862"/>
    </source>
</evidence>
<dbReference type="RefSeq" id="WP_085834957.1">
    <property type="nucleotide sequence ID" value="NZ_FWFS01000001.1"/>
</dbReference>
<name>A0A1Y5RC40_9RHOB</name>
<dbReference type="Pfam" id="PF01810">
    <property type="entry name" value="LysE"/>
    <property type="match status" value="1"/>
</dbReference>
<accession>A0A1Y5RC40</accession>
<feature type="transmembrane region" description="Helical" evidence="6">
    <location>
        <begin position="73"/>
        <end position="93"/>
    </location>
</feature>
<dbReference type="AlphaFoldDB" id="A0A1Y5RC40"/>
<evidence type="ECO:0000256" key="5">
    <source>
        <dbReference type="ARBA" id="ARBA00023136"/>
    </source>
</evidence>
<reference evidence="7 8" key="1">
    <citation type="submission" date="2017-03" db="EMBL/GenBank/DDBJ databases">
        <authorList>
            <person name="Afonso C.L."/>
            <person name="Miller P.J."/>
            <person name="Scott M.A."/>
            <person name="Spackman E."/>
            <person name="Goraichik I."/>
            <person name="Dimitrov K.M."/>
            <person name="Suarez D.L."/>
            <person name="Swayne D.E."/>
        </authorList>
    </citation>
    <scope>NUCLEOTIDE SEQUENCE [LARGE SCALE GENOMIC DNA]</scope>
    <source>
        <strain evidence="7 8">CECT 8620</strain>
    </source>
</reference>
<dbReference type="GO" id="GO:0005886">
    <property type="term" value="C:plasma membrane"/>
    <property type="evidence" value="ECO:0007669"/>
    <property type="project" value="UniProtKB-SubCell"/>
</dbReference>
<protein>
    <submittedName>
        <fullName evidence="7">Leucine efflux protein</fullName>
    </submittedName>
</protein>
<feature type="transmembrane region" description="Helical" evidence="6">
    <location>
        <begin position="12"/>
        <end position="31"/>
    </location>
</feature>
<dbReference type="Proteomes" id="UP000193862">
    <property type="component" value="Unassembled WGS sequence"/>
</dbReference>
<keyword evidence="5 6" id="KW-0472">Membrane</keyword>